<dbReference type="SMART" id="SM00304">
    <property type="entry name" value="HAMP"/>
    <property type="match status" value="1"/>
</dbReference>
<evidence type="ECO:0000256" key="5">
    <source>
        <dbReference type="SAM" id="Phobius"/>
    </source>
</evidence>
<evidence type="ECO:0008006" key="10">
    <source>
        <dbReference type="Google" id="ProtNLM"/>
    </source>
</evidence>
<dbReference type="Gene3D" id="6.10.340.10">
    <property type="match status" value="1"/>
</dbReference>
<keyword evidence="9" id="KW-1185">Reference proteome</keyword>
<feature type="transmembrane region" description="Helical" evidence="5">
    <location>
        <begin position="12"/>
        <end position="31"/>
    </location>
</feature>
<keyword evidence="1" id="KW-0145">Chemotaxis</keyword>
<organism evidence="8 9">
    <name type="scientific">Butyribacter intestini</name>
    <dbReference type="NCBI Taxonomy" id="1703332"/>
    <lineage>
        <taxon>Bacteria</taxon>
        <taxon>Bacillati</taxon>
        <taxon>Bacillota</taxon>
        <taxon>Clostridia</taxon>
        <taxon>Lachnospirales</taxon>
        <taxon>Lachnospiraceae</taxon>
        <taxon>Butyribacter</taxon>
    </lineage>
</organism>
<comment type="caution">
    <text evidence="8">The sequence shown here is derived from an EMBL/GenBank/DDBJ whole genome shotgun (WGS) entry which is preliminary data.</text>
</comment>
<protein>
    <recommendedName>
        <fullName evidence="10">Methyl-accepting chemotaxis protein</fullName>
    </recommendedName>
</protein>
<evidence type="ECO:0000259" key="6">
    <source>
        <dbReference type="PROSITE" id="PS50111"/>
    </source>
</evidence>
<proteinExistence type="inferred from homology"/>
<dbReference type="Pfam" id="PF12729">
    <property type="entry name" value="4HB_MCP_1"/>
    <property type="match status" value="1"/>
</dbReference>
<dbReference type="Gene3D" id="1.10.287.950">
    <property type="entry name" value="Methyl-accepting chemotaxis protein"/>
    <property type="match status" value="1"/>
</dbReference>
<evidence type="ECO:0000313" key="8">
    <source>
        <dbReference type="EMBL" id="KQC85916.1"/>
    </source>
</evidence>
<evidence type="ECO:0000256" key="2">
    <source>
        <dbReference type="ARBA" id="ARBA00029447"/>
    </source>
</evidence>
<evidence type="ECO:0000313" key="9">
    <source>
        <dbReference type="Proteomes" id="UP000050833"/>
    </source>
</evidence>
<dbReference type="CDD" id="cd11386">
    <property type="entry name" value="MCP_signal"/>
    <property type="match status" value="1"/>
</dbReference>
<dbReference type="Pfam" id="PF00672">
    <property type="entry name" value="HAMP"/>
    <property type="match status" value="1"/>
</dbReference>
<dbReference type="GO" id="GO:0004888">
    <property type="term" value="F:transmembrane signaling receptor activity"/>
    <property type="evidence" value="ECO:0007669"/>
    <property type="project" value="InterPro"/>
</dbReference>
<dbReference type="InterPro" id="IPR003660">
    <property type="entry name" value="HAMP_dom"/>
</dbReference>
<keyword evidence="5" id="KW-1133">Transmembrane helix</keyword>
<sequence>MKNLSLAKKTFIGYGVAGIILIVFSIMGINAQRTIADKYNTVYDTYTQKCIDIGTFTKDYKGLESLLSDYAYAANDGIDLSSLSKEITESSETCTKELDDLIDSIPKTDENGQAKTSLENVKKILNDGTAAFKQIMTLVSQKKYTQAMKIYNDSVKAVSDDVDEEVSSVSKYFSDKSDAGRKSVEKRNEQSSVVLSIITFICLVFFIIIATTYTRFLTKPIKALTDLAEKISTGDLSGDKIAATTNDELGKMINSFNKVVERMKREVAVANDVAGGNLSMQINPQTTADQLGFAFKLMVDSNNKTLGNIKESAYQVGAGAQQVAIASQSLAQGSTQQASAIEQVTASITEVTSRTKQNAEEAKEAENLVNQAKDEASAGTDEMNRMMSAMQDITESSENISKIIKTIDDIAFQTNILALNAAVEAARAGEHGKGFAVVAEEVRNLAAKSAAAASETAEMIEDSIEKTQNGSVIASETASKLAAIAGNVEEIVRIVANIAESSTEQATALSQIDEAIGQVSSVIQNNSATSEQCAAASEQLSNQAQNLKVLLGNYKLKNNPGMTGPDYGSQSGNIGTNTGMAKKIDSFGVSNSAGFNNSAHRIPDASEFAGQSSYSENENIISLEDNGYSKY</sequence>
<evidence type="ECO:0000259" key="7">
    <source>
        <dbReference type="PROSITE" id="PS50885"/>
    </source>
</evidence>
<name>A0AAW3JVW9_9FIRM</name>
<feature type="coiled-coil region" evidence="4">
    <location>
        <begin position="355"/>
        <end position="382"/>
    </location>
</feature>
<dbReference type="SUPFAM" id="SSF58104">
    <property type="entry name" value="Methyl-accepting chemotaxis protein (MCP) signaling domain"/>
    <property type="match status" value="1"/>
</dbReference>
<dbReference type="SMART" id="SM00283">
    <property type="entry name" value="MA"/>
    <property type="match status" value="1"/>
</dbReference>
<dbReference type="EMBL" id="LLKB01000001">
    <property type="protein sequence ID" value="KQC85916.1"/>
    <property type="molecule type" value="Genomic_DNA"/>
</dbReference>
<dbReference type="GO" id="GO:0006935">
    <property type="term" value="P:chemotaxis"/>
    <property type="evidence" value="ECO:0007669"/>
    <property type="project" value="UniProtKB-KW"/>
</dbReference>
<feature type="domain" description="HAMP" evidence="7">
    <location>
        <begin position="215"/>
        <end position="268"/>
    </location>
</feature>
<evidence type="ECO:0000256" key="3">
    <source>
        <dbReference type="PROSITE-ProRule" id="PRU00284"/>
    </source>
</evidence>
<accession>A0AAW3JVW9</accession>
<dbReference type="GO" id="GO:0005886">
    <property type="term" value="C:plasma membrane"/>
    <property type="evidence" value="ECO:0007669"/>
    <property type="project" value="TreeGrafter"/>
</dbReference>
<dbReference type="Proteomes" id="UP000050833">
    <property type="component" value="Unassembled WGS sequence"/>
</dbReference>
<keyword evidence="4" id="KW-0175">Coiled coil</keyword>
<dbReference type="PROSITE" id="PS50885">
    <property type="entry name" value="HAMP"/>
    <property type="match status" value="1"/>
</dbReference>
<dbReference type="RefSeq" id="WP_055940999.1">
    <property type="nucleotide sequence ID" value="NZ_JAQDCV010000010.1"/>
</dbReference>
<dbReference type="AlphaFoldDB" id="A0AAW3JVW9"/>
<comment type="similarity">
    <text evidence="2">Belongs to the methyl-accepting chemotaxis (MCP) protein family.</text>
</comment>
<dbReference type="CDD" id="cd06225">
    <property type="entry name" value="HAMP"/>
    <property type="match status" value="1"/>
</dbReference>
<feature type="domain" description="Methyl-accepting transducer" evidence="6">
    <location>
        <begin position="312"/>
        <end position="541"/>
    </location>
</feature>
<keyword evidence="5" id="KW-0472">Membrane</keyword>
<keyword evidence="5" id="KW-0812">Transmembrane</keyword>
<dbReference type="PROSITE" id="PS50111">
    <property type="entry name" value="CHEMOTAXIS_TRANSDUC_2"/>
    <property type="match status" value="1"/>
</dbReference>
<dbReference type="Pfam" id="PF00015">
    <property type="entry name" value="MCPsignal"/>
    <property type="match status" value="1"/>
</dbReference>
<dbReference type="InterPro" id="IPR024478">
    <property type="entry name" value="HlyB_4HB_MCP"/>
</dbReference>
<dbReference type="PANTHER" id="PTHR43531:SF11">
    <property type="entry name" value="METHYL-ACCEPTING CHEMOTAXIS PROTEIN 3"/>
    <property type="match status" value="1"/>
</dbReference>
<dbReference type="InterPro" id="IPR051310">
    <property type="entry name" value="MCP_chemotaxis"/>
</dbReference>
<evidence type="ECO:0000256" key="1">
    <source>
        <dbReference type="ARBA" id="ARBA00022500"/>
    </source>
</evidence>
<reference evidence="8 9" key="1">
    <citation type="submission" date="2015-10" db="EMBL/GenBank/DDBJ databases">
        <title>Butyribacter intestini gen. nov., sp. nov., a butyric acid-producing bacterium of the family Lachnospiraceae isolated from the human faeces.</title>
        <authorList>
            <person name="Zou Y."/>
            <person name="Xue W."/>
            <person name="Luo G."/>
            <person name="Lv M."/>
        </authorList>
    </citation>
    <scope>NUCLEOTIDE SEQUENCE [LARGE SCALE GENOMIC DNA]</scope>
    <source>
        <strain evidence="8 9">TF01-11</strain>
    </source>
</reference>
<dbReference type="InterPro" id="IPR004090">
    <property type="entry name" value="Chemotax_Me-accpt_rcpt"/>
</dbReference>
<feature type="transmembrane region" description="Helical" evidence="5">
    <location>
        <begin position="192"/>
        <end position="213"/>
    </location>
</feature>
<dbReference type="GO" id="GO:0007165">
    <property type="term" value="P:signal transduction"/>
    <property type="evidence" value="ECO:0007669"/>
    <property type="project" value="UniProtKB-KW"/>
</dbReference>
<dbReference type="InterPro" id="IPR004089">
    <property type="entry name" value="MCPsignal_dom"/>
</dbReference>
<keyword evidence="3" id="KW-0807">Transducer</keyword>
<dbReference type="PANTHER" id="PTHR43531">
    <property type="entry name" value="PROTEIN ICFG"/>
    <property type="match status" value="1"/>
</dbReference>
<dbReference type="PRINTS" id="PR00260">
    <property type="entry name" value="CHEMTRNSDUCR"/>
</dbReference>
<evidence type="ECO:0000256" key="4">
    <source>
        <dbReference type="SAM" id="Coils"/>
    </source>
</evidence>
<gene>
    <name evidence="8" type="ORF">APZ18_01575</name>
</gene>